<keyword evidence="3" id="KW-1185">Reference proteome</keyword>
<evidence type="ECO:0000313" key="2">
    <source>
        <dbReference type="EnsemblPlants" id="OB11G26060.1"/>
    </source>
</evidence>
<evidence type="ECO:0000313" key="3">
    <source>
        <dbReference type="Proteomes" id="UP000006038"/>
    </source>
</evidence>
<dbReference type="Proteomes" id="UP000006038">
    <property type="component" value="Chromosome 11"/>
</dbReference>
<dbReference type="AlphaFoldDB" id="J3N9X0"/>
<proteinExistence type="predicted"/>
<feature type="region of interest" description="Disordered" evidence="1">
    <location>
        <begin position="1"/>
        <end position="44"/>
    </location>
</feature>
<organism evidence="2">
    <name type="scientific">Oryza brachyantha</name>
    <name type="common">malo sina</name>
    <dbReference type="NCBI Taxonomy" id="4533"/>
    <lineage>
        <taxon>Eukaryota</taxon>
        <taxon>Viridiplantae</taxon>
        <taxon>Streptophyta</taxon>
        <taxon>Embryophyta</taxon>
        <taxon>Tracheophyta</taxon>
        <taxon>Spermatophyta</taxon>
        <taxon>Magnoliopsida</taxon>
        <taxon>Liliopsida</taxon>
        <taxon>Poales</taxon>
        <taxon>Poaceae</taxon>
        <taxon>BOP clade</taxon>
        <taxon>Oryzoideae</taxon>
        <taxon>Oryzeae</taxon>
        <taxon>Oryzinae</taxon>
        <taxon>Oryza</taxon>
    </lineage>
</organism>
<sequence>VCHLIHLGKRKAPPRLTQASGYSSSSRRRRQSATSHTYLGSDNK</sequence>
<feature type="compositionally biased region" description="Basic residues" evidence="1">
    <location>
        <begin position="1"/>
        <end position="13"/>
    </location>
</feature>
<dbReference type="EnsemblPlants" id="OB11G26060.1">
    <property type="protein sequence ID" value="OB11G26060.1"/>
    <property type="gene ID" value="OB11G26060"/>
</dbReference>
<reference evidence="2" key="1">
    <citation type="journal article" date="2013" name="Nat. Commun.">
        <title>Whole-genome sequencing of Oryza brachyantha reveals mechanisms underlying Oryza genome evolution.</title>
        <authorList>
            <person name="Chen J."/>
            <person name="Huang Q."/>
            <person name="Gao D."/>
            <person name="Wang J."/>
            <person name="Lang Y."/>
            <person name="Liu T."/>
            <person name="Li B."/>
            <person name="Bai Z."/>
            <person name="Luis Goicoechea J."/>
            <person name="Liang C."/>
            <person name="Chen C."/>
            <person name="Zhang W."/>
            <person name="Sun S."/>
            <person name="Liao Y."/>
            <person name="Zhang X."/>
            <person name="Yang L."/>
            <person name="Song C."/>
            <person name="Wang M."/>
            <person name="Shi J."/>
            <person name="Liu G."/>
            <person name="Liu J."/>
            <person name="Zhou H."/>
            <person name="Zhou W."/>
            <person name="Yu Q."/>
            <person name="An N."/>
            <person name="Chen Y."/>
            <person name="Cai Q."/>
            <person name="Wang B."/>
            <person name="Liu B."/>
            <person name="Min J."/>
            <person name="Huang Y."/>
            <person name="Wu H."/>
            <person name="Li Z."/>
            <person name="Zhang Y."/>
            <person name="Yin Y."/>
            <person name="Song W."/>
            <person name="Jiang J."/>
            <person name="Jackson S.A."/>
            <person name="Wing R.A."/>
            <person name="Wang J."/>
            <person name="Chen M."/>
        </authorList>
    </citation>
    <scope>NUCLEOTIDE SEQUENCE [LARGE SCALE GENOMIC DNA]</scope>
    <source>
        <strain evidence="2">cv. IRGC 101232</strain>
    </source>
</reference>
<name>J3N9X0_ORYBR</name>
<feature type="compositionally biased region" description="Polar residues" evidence="1">
    <location>
        <begin position="32"/>
        <end position="44"/>
    </location>
</feature>
<dbReference type="Gramene" id="OB11G26060.1">
    <property type="protein sequence ID" value="OB11G26060.1"/>
    <property type="gene ID" value="OB11G26060"/>
</dbReference>
<evidence type="ECO:0000256" key="1">
    <source>
        <dbReference type="SAM" id="MobiDB-lite"/>
    </source>
</evidence>
<protein>
    <submittedName>
        <fullName evidence="2">Uncharacterized protein</fullName>
    </submittedName>
</protein>
<dbReference type="HOGENOM" id="CLU_3227435_0_0_1"/>
<reference evidence="2" key="2">
    <citation type="submission" date="2013-04" db="UniProtKB">
        <authorList>
            <consortium name="EnsemblPlants"/>
        </authorList>
    </citation>
    <scope>IDENTIFICATION</scope>
</reference>
<accession>J3N9X0</accession>